<evidence type="ECO:0000313" key="3">
    <source>
        <dbReference type="EMBL" id="GIH25839.1"/>
    </source>
</evidence>
<dbReference type="PANTHER" id="PTHR43625:SF40">
    <property type="entry name" value="ALDO-KETO REDUCTASE YAKC [NADP(+)]"/>
    <property type="match status" value="1"/>
</dbReference>
<accession>A0A919QDR4</accession>
<reference evidence="3" key="1">
    <citation type="submission" date="2021-01" db="EMBL/GenBank/DDBJ databases">
        <title>Whole genome shotgun sequence of Acrocarpospora phusangensis NBRC 108782.</title>
        <authorList>
            <person name="Komaki H."/>
            <person name="Tamura T."/>
        </authorList>
    </citation>
    <scope>NUCLEOTIDE SEQUENCE</scope>
    <source>
        <strain evidence="3">NBRC 108782</strain>
    </source>
</reference>
<dbReference type="PANTHER" id="PTHR43625">
    <property type="entry name" value="AFLATOXIN B1 ALDEHYDE REDUCTASE"/>
    <property type="match status" value="1"/>
</dbReference>
<comment type="caution">
    <text evidence="3">The sequence shown here is derived from an EMBL/GenBank/DDBJ whole genome shotgun (WGS) entry which is preliminary data.</text>
</comment>
<dbReference type="Gene3D" id="3.20.20.100">
    <property type="entry name" value="NADP-dependent oxidoreductase domain"/>
    <property type="match status" value="1"/>
</dbReference>
<proteinExistence type="predicted"/>
<evidence type="ECO:0000259" key="2">
    <source>
        <dbReference type="Pfam" id="PF00248"/>
    </source>
</evidence>
<dbReference type="GO" id="GO:0016491">
    <property type="term" value="F:oxidoreductase activity"/>
    <property type="evidence" value="ECO:0007669"/>
    <property type="project" value="UniProtKB-KW"/>
</dbReference>
<keyword evidence="1" id="KW-0560">Oxidoreductase</keyword>
<dbReference type="InterPro" id="IPR023210">
    <property type="entry name" value="NADP_OxRdtase_dom"/>
</dbReference>
<dbReference type="PROSITE" id="PS51257">
    <property type="entry name" value="PROKAR_LIPOPROTEIN"/>
    <property type="match status" value="1"/>
</dbReference>
<feature type="domain" description="NADP-dependent oxidoreductase" evidence="2">
    <location>
        <begin position="17"/>
        <end position="321"/>
    </location>
</feature>
<dbReference type="EMBL" id="BOOA01000033">
    <property type="protein sequence ID" value="GIH25839.1"/>
    <property type="molecule type" value="Genomic_DNA"/>
</dbReference>
<evidence type="ECO:0000256" key="1">
    <source>
        <dbReference type="ARBA" id="ARBA00023002"/>
    </source>
</evidence>
<dbReference type="Proteomes" id="UP000640052">
    <property type="component" value="Unassembled WGS sequence"/>
</dbReference>
<dbReference type="CDD" id="cd19086">
    <property type="entry name" value="AKR_AKR11C1"/>
    <property type="match status" value="1"/>
</dbReference>
<dbReference type="SUPFAM" id="SSF51430">
    <property type="entry name" value="NAD(P)-linked oxidoreductase"/>
    <property type="match status" value="1"/>
</dbReference>
<sequence>MVTRTLGRSGIVVSALGFGCWPIGGAIVENGRSVGWGAVDDGESIRAIHQAMDLGVTFFDTADVYGRSEDVLGRALAGRWDQVVIASKFGRTYDRATHTITGEDSSPAHLRRALEGSLRRLGTDVIDLYQLHLWDCPEPEALALRVELEALVEEGKIRAYGWSTDRLSNVELFAAGPHCATAQIHLNVLEGDRNMVTECARLGLAAIVRGPLAMGLLGGKYSSGSALPTDDVRGSGQSWISLFRDGRPTADGLRRLAAIGEVLTSDGRTLAQGALGWLWAVGENTVPIPGFKGMRQAGENAGALAYGPLSPDQMAQVDALLKDGET</sequence>
<gene>
    <name evidence="3" type="ORF">Aph01nite_41490</name>
</gene>
<name>A0A919QDR4_9ACTN</name>
<protein>
    <submittedName>
        <fullName evidence="3">Oxidoreductase</fullName>
    </submittedName>
</protein>
<dbReference type="InterPro" id="IPR036812">
    <property type="entry name" value="NAD(P)_OxRdtase_dom_sf"/>
</dbReference>
<dbReference type="InterPro" id="IPR020471">
    <property type="entry name" value="AKR"/>
</dbReference>
<dbReference type="InterPro" id="IPR050791">
    <property type="entry name" value="Aldo-Keto_reductase"/>
</dbReference>
<evidence type="ECO:0000313" key="4">
    <source>
        <dbReference type="Proteomes" id="UP000640052"/>
    </source>
</evidence>
<organism evidence="3 4">
    <name type="scientific">Acrocarpospora phusangensis</name>
    <dbReference type="NCBI Taxonomy" id="1070424"/>
    <lineage>
        <taxon>Bacteria</taxon>
        <taxon>Bacillati</taxon>
        <taxon>Actinomycetota</taxon>
        <taxon>Actinomycetes</taxon>
        <taxon>Streptosporangiales</taxon>
        <taxon>Streptosporangiaceae</taxon>
        <taxon>Acrocarpospora</taxon>
    </lineage>
</organism>
<dbReference type="Pfam" id="PF00248">
    <property type="entry name" value="Aldo_ket_red"/>
    <property type="match status" value="1"/>
</dbReference>
<dbReference type="AlphaFoldDB" id="A0A919QDR4"/>
<dbReference type="GO" id="GO:0005737">
    <property type="term" value="C:cytoplasm"/>
    <property type="evidence" value="ECO:0007669"/>
    <property type="project" value="TreeGrafter"/>
</dbReference>
<dbReference type="PRINTS" id="PR00069">
    <property type="entry name" value="ALDKETRDTASE"/>
</dbReference>
<dbReference type="RefSeq" id="WP_204042537.1">
    <property type="nucleotide sequence ID" value="NZ_BOOA01000033.1"/>
</dbReference>
<keyword evidence="4" id="KW-1185">Reference proteome</keyword>